<dbReference type="GO" id="GO:0004497">
    <property type="term" value="F:monooxygenase activity"/>
    <property type="evidence" value="ECO:0007669"/>
    <property type="project" value="TreeGrafter"/>
</dbReference>
<evidence type="ECO:0000313" key="3">
    <source>
        <dbReference type="Proteomes" id="UP000063308"/>
    </source>
</evidence>
<evidence type="ECO:0000256" key="1">
    <source>
        <dbReference type="ARBA" id="ARBA00023002"/>
    </source>
</evidence>
<dbReference type="GO" id="GO:0050660">
    <property type="term" value="F:flavin adenine dinucleotide binding"/>
    <property type="evidence" value="ECO:0007669"/>
    <property type="project" value="TreeGrafter"/>
</dbReference>
<accession>A0A0E4BUW6</accession>
<sequence length="478" mass="52782">MSDALTELEADVRADLAMIAHPGAAWLEPKIGPDGEPALDVLIVGAGQSGIAIGFGLMRSRVSNILLLDKAEEGMEGPWLTYARMPTLRSPKDYTGPDLDIPSLTYQSWHEARFGKQSWQELGLIERGHWAEYLLWLRRTVGLPVRNACELLEIAPTSDGLLTARVKRAGEVETLYARKIVLATGQEGMGGWMIPERLRHLPSSSVATVADDIDFEKLRGKRVAVIGAGASAFDNAATALEAGAAEVHLLCRRTQIQVIQPYRWLTFRGFLRHLSDLDDAWRWRFMRTILEMREGFPQATYDRCARHANFTLHEGAPVEAARETGKGIELQTPRGAIRADFVICGTGIDMSFAGRGELATFAGNIATWADRYQPPSSERNERLGRFPYLADDYAFTERVPGETPWISDIHLFAIASTMSFGPSGSSINAMTTAVPKLVHGLTRGLFRADIARHWASLSAYDVPQAVVTRPARKTGELR</sequence>
<dbReference type="Pfam" id="PF13738">
    <property type="entry name" value="Pyr_redox_3"/>
    <property type="match status" value="1"/>
</dbReference>
<dbReference type="EMBL" id="AP014685">
    <property type="protein sequence ID" value="BAR60563.1"/>
    <property type="molecule type" value="Genomic_DNA"/>
</dbReference>
<organism evidence="2 3">
    <name type="scientific">Bradyrhizobium diazoefficiens</name>
    <dbReference type="NCBI Taxonomy" id="1355477"/>
    <lineage>
        <taxon>Bacteria</taxon>
        <taxon>Pseudomonadati</taxon>
        <taxon>Pseudomonadota</taxon>
        <taxon>Alphaproteobacteria</taxon>
        <taxon>Hyphomicrobiales</taxon>
        <taxon>Nitrobacteraceae</taxon>
        <taxon>Bradyrhizobium</taxon>
    </lineage>
</organism>
<dbReference type="InterPro" id="IPR036188">
    <property type="entry name" value="FAD/NAD-bd_sf"/>
</dbReference>
<reference evidence="2 3" key="1">
    <citation type="submission" date="2014-11" db="EMBL/GenBank/DDBJ databases">
        <title>Symbiosis island explosion on the genome of extra-slow-growing strains of soybean bradyrhizobia with massive insertion sequences.</title>
        <authorList>
            <person name="Iida T."/>
            <person name="Minamisawa K."/>
        </authorList>
    </citation>
    <scope>NUCLEOTIDE SEQUENCE [LARGE SCALE GENOMIC DNA]</scope>
    <source>
        <strain evidence="2 3">NK6</strain>
    </source>
</reference>
<keyword evidence="1" id="KW-0560">Oxidoreductase</keyword>
<dbReference type="Gene3D" id="3.50.50.60">
    <property type="entry name" value="FAD/NAD(P)-binding domain"/>
    <property type="match status" value="1"/>
</dbReference>
<dbReference type="InterPro" id="IPR050982">
    <property type="entry name" value="Auxin_biosynth/cation_transpt"/>
</dbReference>
<dbReference type="Proteomes" id="UP000063308">
    <property type="component" value="Chromosome"/>
</dbReference>
<dbReference type="PRINTS" id="PR00411">
    <property type="entry name" value="PNDRDTASEI"/>
</dbReference>
<proteinExistence type="predicted"/>
<dbReference type="RefSeq" id="WP_060911329.1">
    <property type="nucleotide sequence ID" value="NZ_JAFCKD010000001.1"/>
</dbReference>
<dbReference type="PANTHER" id="PTHR43539">
    <property type="entry name" value="FLAVIN-BINDING MONOOXYGENASE-LIKE PROTEIN (AFU_ORTHOLOGUE AFUA_4G09220)"/>
    <property type="match status" value="1"/>
</dbReference>
<protein>
    <submittedName>
        <fullName evidence="2">Oxidoreductase</fullName>
    </submittedName>
</protein>
<gene>
    <name evidence="2" type="ORF">NK6_7412</name>
</gene>
<dbReference type="PANTHER" id="PTHR43539:SF91">
    <property type="entry name" value="FAD-DEPENDENT URATE HYDROXYLASE"/>
    <property type="match status" value="1"/>
</dbReference>
<evidence type="ECO:0000313" key="2">
    <source>
        <dbReference type="EMBL" id="BAR60563.1"/>
    </source>
</evidence>
<dbReference type="AlphaFoldDB" id="A0A0E4BUW6"/>
<name>A0A0E4BUW6_9BRAD</name>
<dbReference type="SUPFAM" id="SSF51905">
    <property type="entry name" value="FAD/NAD(P)-binding domain"/>
    <property type="match status" value="1"/>
</dbReference>